<proteinExistence type="predicted"/>
<reference evidence="3" key="1">
    <citation type="journal article" date="2020" name="mSystems">
        <title>Genome- and Community-Level Interaction Insights into Carbon Utilization and Element Cycling Functions of Hydrothermarchaeota in Hydrothermal Sediment.</title>
        <authorList>
            <person name="Zhou Z."/>
            <person name="Liu Y."/>
            <person name="Xu W."/>
            <person name="Pan J."/>
            <person name="Luo Z.H."/>
            <person name="Li M."/>
        </authorList>
    </citation>
    <scope>NUCLEOTIDE SEQUENCE [LARGE SCALE GENOMIC DNA]</scope>
    <source>
        <strain evidence="3">SpSt-508</strain>
    </source>
</reference>
<evidence type="ECO:0000259" key="2">
    <source>
        <dbReference type="Pfam" id="PF10135"/>
    </source>
</evidence>
<dbReference type="EMBL" id="DSVQ01000012">
    <property type="protein sequence ID" value="HGT39569.1"/>
    <property type="molecule type" value="Genomic_DNA"/>
</dbReference>
<gene>
    <name evidence="3" type="ORF">ENS64_09955</name>
</gene>
<comment type="caution">
    <text evidence="3">The sequence shown here is derived from an EMBL/GenBank/DDBJ whole genome shotgun (WGS) entry which is preliminary data.</text>
</comment>
<sequence length="181" mass="19536">MSVTIVTSPTASSCATVQQTDLETTFRRLVGSVFYGQMLKSLRQTVGKPAYLHGGQAEEMFQAQLDQQLAETLSDRLGGPWLDRLFEQFQRQLRPQPPTVEPLSGLDKSTAAGVATPERSAPPTESTAFASVPPLNSPQTVPSLQTVWQEQLFEAASQTQPANQVDGLATGAAALSHLIRK</sequence>
<dbReference type="Pfam" id="PF10135">
    <property type="entry name" value="Rod-binding"/>
    <property type="match status" value="1"/>
</dbReference>
<accession>A0A7C4QRY2</accession>
<dbReference type="InterPro" id="IPR019301">
    <property type="entry name" value="Flagellar_prot_FlgJ_N"/>
</dbReference>
<feature type="region of interest" description="Disordered" evidence="1">
    <location>
        <begin position="92"/>
        <end position="136"/>
    </location>
</feature>
<dbReference type="AlphaFoldDB" id="A0A7C4QRY2"/>
<protein>
    <recommendedName>
        <fullName evidence="2">Flagellar protein FlgJ N-terminal domain-containing protein</fullName>
    </recommendedName>
</protein>
<organism evidence="3">
    <name type="scientific">Schlesneria paludicola</name>
    <dbReference type="NCBI Taxonomy" id="360056"/>
    <lineage>
        <taxon>Bacteria</taxon>
        <taxon>Pseudomonadati</taxon>
        <taxon>Planctomycetota</taxon>
        <taxon>Planctomycetia</taxon>
        <taxon>Planctomycetales</taxon>
        <taxon>Planctomycetaceae</taxon>
        <taxon>Schlesneria</taxon>
    </lineage>
</organism>
<evidence type="ECO:0000256" key="1">
    <source>
        <dbReference type="SAM" id="MobiDB-lite"/>
    </source>
</evidence>
<name>A0A7C4QRY2_9PLAN</name>
<evidence type="ECO:0000313" key="3">
    <source>
        <dbReference type="EMBL" id="HGT39569.1"/>
    </source>
</evidence>
<feature type="domain" description="Flagellar protein FlgJ N-terminal" evidence="2">
    <location>
        <begin position="40"/>
        <end position="76"/>
    </location>
</feature>